<protein>
    <submittedName>
        <fullName evidence="1">Uncharacterized protein</fullName>
    </submittedName>
</protein>
<reference evidence="1 2" key="1">
    <citation type="journal article" date="2009" name="BMC Genomics">
        <title>Comparative genomics of the emerging human pathogen Photorhabdus asymbiotica with the insect pathogen Photorhabdus luminescens.</title>
        <authorList>
            <person name="Wilkinson P."/>
            <person name="Waterfield N.R."/>
            <person name="Crossman L."/>
            <person name="Corton C."/>
            <person name="Sanchez-Contreras M."/>
            <person name="Vlisidou I."/>
            <person name="Barron A."/>
            <person name="Bignell A."/>
            <person name="Clark L."/>
            <person name="Ormond D."/>
            <person name="Mayho M."/>
            <person name="Bason N."/>
            <person name="Smith F."/>
            <person name="Simmonds M."/>
            <person name="Churcher C."/>
            <person name="Harris D."/>
            <person name="Thompson N.R."/>
            <person name="Quail M."/>
            <person name="Parkhill J."/>
            <person name="ffrench-Constant R.H."/>
        </authorList>
    </citation>
    <scope>NUCLEOTIDE SEQUENCE [LARGE SCALE GENOMIC DNA]</scope>
    <source>
        <strain evidence="2">ATCC 43949 / 3105-77</strain>
    </source>
</reference>
<evidence type="ECO:0000313" key="2">
    <source>
        <dbReference type="Proteomes" id="UP000002747"/>
    </source>
</evidence>
<evidence type="ECO:0000313" key="1">
    <source>
        <dbReference type="EMBL" id="CAQ83930.1"/>
    </source>
</evidence>
<accession>C7BH08</accession>
<dbReference type="AlphaFoldDB" id="C7BH08"/>
<dbReference type="Proteomes" id="UP000002747">
    <property type="component" value="Chromosome"/>
</dbReference>
<organism evidence="1 2">
    <name type="scientific">Photorhabdus asymbiotica subsp. asymbiotica (strain ATCC 43949 / 3105-77)</name>
    <name type="common">Xenorhabdus luminescens (strain 2)</name>
    <dbReference type="NCBI Taxonomy" id="553480"/>
    <lineage>
        <taxon>Bacteria</taxon>
        <taxon>Pseudomonadati</taxon>
        <taxon>Pseudomonadota</taxon>
        <taxon>Gammaproteobacteria</taxon>
        <taxon>Enterobacterales</taxon>
        <taxon>Morganellaceae</taxon>
        <taxon>Photorhabdus</taxon>
    </lineage>
</organism>
<proteinExistence type="predicted"/>
<sequence>MMNISLPHGWDIFYPKLERARFSTKKDEYIFNFKLIRCYRKQN</sequence>
<dbReference type="KEGG" id="pay:PAU_01838"/>
<name>C7BH08_PHOAA</name>
<dbReference type="EMBL" id="FM162591">
    <property type="protein sequence ID" value="CAQ83930.1"/>
    <property type="molecule type" value="Genomic_DNA"/>
</dbReference>
<gene>
    <name evidence="1" type="ordered locus">PAU_01838</name>
</gene>